<sequence>MDDVEDVESAEHDNSEFTYPISLEMEFTKWNELDHHSEKDKNDGIPRCRTYKCIKGRPYILRKEVQAIKEGIDTHTIIVDFKQELKDVFIKISLKGIEISKVIK</sequence>
<dbReference type="AlphaFoldDB" id="A0A397W1I7"/>
<proteinExistence type="predicted"/>
<dbReference type="EMBL" id="QKWP01000109">
    <property type="protein sequence ID" value="RIB27139.1"/>
    <property type="molecule type" value="Genomic_DNA"/>
</dbReference>
<gene>
    <name evidence="1" type="ORF">C2G38_2161306</name>
</gene>
<accession>A0A397W1I7</accession>
<organism evidence="1 2">
    <name type="scientific">Gigaspora rosea</name>
    <dbReference type="NCBI Taxonomy" id="44941"/>
    <lineage>
        <taxon>Eukaryota</taxon>
        <taxon>Fungi</taxon>
        <taxon>Fungi incertae sedis</taxon>
        <taxon>Mucoromycota</taxon>
        <taxon>Glomeromycotina</taxon>
        <taxon>Glomeromycetes</taxon>
        <taxon>Diversisporales</taxon>
        <taxon>Gigasporaceae</taxon>
        <taxon>Gigaspora</taxon>
    </lineage>
</organism>
<comment type="caution">
    <text evidence="1">The sequence shown here is derived from an EMBL/GenBank/DDBJ whole genome shotgun (WGS) entry which is preliminary data.</text>
</comment>
<protein>
    <submittedName>
        <fullName evidence="1">Uncharacterized protein</fullName>
    </submittedName>
</protein>
<keyword evidence="2" id="KW-1185">Reference proteome</keyword>
<dbReference type="Proteomes" id="UP000266673">
    <property type="component" value="Unassembled WGS sequence"/>
</dbReference>
<evidence type="ECO:0000313" key="1">
    <source>
        <dbReference type="EMBL" id="RIB27139.1"/>
    </source>
</evidence>
<dbReference type="OrthoDB" id="2447738at2759"/>
<name>A0A397W1I7_9GLOM</name>
<reference evidence="1 2" key="1">
    <citation type="submission" date="2018-06" db="EMBL/GenBank/DDBJ databases">
        <title>Comparative genomics reveals the genomic features of Rhizophagus irregularis, R. cerebriforme, R. diaphanum and Gigaspora rosea, and their symbiotic lifestyle signature.</title>
        <authorList>
            <person name="Morin E."/>
            <person name="San Clemente H."/>
            <person name="Chen E.C.H."/>
            <person name="De La Providencia I."/>
            <person name="Hainaut M."/>
            <person name="Kuo A."/>
            <person name="Kohler A."/>
            <person name="Murat C."/>
            <person name="Tang N."/>
            <person name="Roy S."/>
            <person name="Loubradou J."/>
            <person name="Henrissat B."/>
            <person name="Grigoriev I.V."/>
            <person name="Corradi N."/>
            <person name="Roux C."/>
            <person name="Martin F.M."/>
        </authorList>
    </citation>
    <scope>NUCLEOTIDE SEQUENCE [LARGE SCALE GENOMIC DNA]</scope>
    <source>
        <strain evidence="1 2">DAOM 194757</strain>
    </source>
</reference>
<evidence type="ECO:0000313" key="2">
    <source>
        <dbReference type="Proteomes" id="UP000266673"/>
    </source>
</evidence>